<dbReference type="RefSeq" id="WP_253868106.1">
    <property type="nucleotide sequence ID" value="NZ_BAABHM010000016.1"/>
</dbReference>
<comment type="caution">
    <text evidence="2">The sequence shown here is derived from an EMBL/GenBank/DDBJ whole genome shotgun (WGS) entry which is preliminary data.</text>
</comment>
<dbReference type="PANTHER" id="PTHR43546:SF3">
    <property type="entry name" value="UPF0173 METAL-DEPENDENT HYDROLASE MJ1163"/>
    <property type="match status" value="1"/>
</dbReference>
<dbReference type="InterPro" id="IPR050114">
    <property type="entry name" value="UPF0173_UPF0282_UlaG_hydrolase"/>
</dbReference>
<dbReference type="InterPro" id="IPR001279">
    <property type="entry name" value="Metallo-B-lactamas"/>
</dbReference>
<reference evidence="3" key="1">
    <citation type="journal article" date="2019" name="Int. J. Syst. Evol. Microbiol.">
        <title>The Global Catalogue of Microorganisms (GCM) 10K type strain sequencing project: providing services to taxonomists for standard genome sequencing and annotation.</title>
        <authorList>
            <consortium name="The Broad Institute Genomics Platform"/>
            <consortium name="The Broad Institute Genome Sequencing Center for Infectious Disease"/>
            <person name="Wu L."/>
            <person name="Ma J."/>
        </authorList>
    </citation>
    <scope>NUCLEOTIDE SEQUENCE [LARGE SCALE GENOMIC DNA]</scope>
    <source>
        <strain evidence="3">JCM 17975</strain>
    </source>
</reference>
<protein>
    <submittedName>
        <fullName evidence="2">MBL fold metallo-hydrolase</fullName>
    </submittedName>
</protein>
<dbReference type="PANTHER" id="PTHR43546">
    <property type="entry name" value="UPF0173 METAL-DEPENDENT HYDROLASE MJ1163-RELATED"/>
    <property type="match status" value="1"/>
</dbReference>
<dbReference type="EMBL" id="BAABHM010000016">
    <property type="protein sequence ID" value="GAA4711569.1"/>
    <property type="molecule type" value="Genomic_DNA"/>
</dbReference>
<dbReference type="Proteomes" id="UP001500843">
    <property type="component" value="Unassembled WGS sequence"/>
</dbReference>
<evidence type="ECO:0000259" key="1">
    <source>
        <dbReference type="SMART" id="SM00849"/>
    </source>
</evidence>
<dbReference type="SUPFAM" id="SSF56281">
    <property type="entry name" value="Metallo-hydrolase/oxidoreductase"/>
    <property type="match status" value="1"/>
</dbReference>
<evidence type="ECO:0000313" key="2">
    <source>
        <dbReference type="EMBL" id="GAA4711569.1"/>
    </source>
</evidence>
<dbReference type="InterPro" id="IPR036866">
    <property type="entry name" value="RibonucZ/Hydroxyglut_hydro"/>
</dbReference>
<dbReference type="Gene3D" id="3.60.15.10">
    <property type="entry name" value="Ribonuclease Z/Hydroxyacylglutathione hydrolase-like"/>
    <property type="match status" value="1"/>
</dbReference>
<evidence type="ECO:0000313" key="3">
    <source>
        <dbReference type="Proteomes" id="UP001500843"/>
    </source>
</evidence>
<gene>
    <name evidence="2" type="ORF">GCM10023198_38010</name>
</gene>
<organism evidence="2 3">
    <name type="scientific">Promicromonospora umidemergens</name>
    <dbReference type="NCBI Taxonomy" id="629679"/>
    <lineage>
        <taxon>Bacteria</taxon>
        <taxon>Bacillati</taxon>
        <taxon>Actinomycetota</taxon>
        <taxon>Actinomycetes</taxon>
        <taxon>Micrococcales</taxon>
        <taxon>Promicromonosporaceae</taxon>
        <taxon>Promicromonospora</taxon>
    </lineage>
</organism>
<accession>A0ABP8XQ71</accession>
<proteinExistence type="predicted"/>
<name>A0ABP8XQ71_9MICO</name>
<dbReference type="Pfam" id="PF13483">
    <property type="entry name" value="Lactamase_B_3"/>
    <property type="match status" value="1"/>
</dbReference>
<sequence>MQLTFHGHACVSVALPDGGGTLVIDPGTFSDTTAALSGATVVLITHDHADHLDAEAVLRHLGSMTDAHVWGPRSAIDDLLSGGAPTERVHEVAPGDVLEIAGTQVTVGGGAHAEIHPDVPRLAMNVTYHVKTPGRGIYHPGDSYTAPEALPDDGLDVLLVPVSGPWVKLAEAIDFTRAVPAAVVVPIHDAPLSEVGHTLTARWLDTARLGGKYTYTRLSAGQSLTI</sequence>
<dbReference type="SMART" id="SM00849">
    <property type="entry name" value="Lactamase_B"/>
    <property type="match status" value="1"/>
</dbReference>
<keyword evidence="3" id="KW-1185">Reference proteome</keyword>
<feature type="domain" description="Metallo-beta-lactamase" evidence="1">
    <location>
        <begin position="9"/>
        <end position="188"/>
    </location>
</feature>